<evidence type="ECO:0000313" key="1">
    <source>
        <dbReference type="EMBL" id="GIY18046.1"/>
    </source>
</evidence>
<dbReference type="AlphaFoldDB" id="A0AAV4RAL7"/>
<proteinExistence type="predicted"/>
<evidence type="ECO:0000313" key="2">
    <source>
        <dbReference type="Proteomes" id="UP001054945"/>
    </source>
</evidence>
<comment type="caution">
    <text evidence="1">The sequence shown here is derived from an EMBL/GenBank/DDBJ whole genome shotgun (WGS) entry which is preliminary data.</text>
</comment>
<reference evidence="1 2" key="1">
    <citation type="submission" date="2021-06" db="EMBL/GenBank/DDBJ databases">
        <title>Caerostris extrusa draft genome.</title>
        <authorList>
            <person name="Kono N."/>
            <person name="Arakawa K."/>
        </authorList>
    </citation>
    <scope>NUCLEOTIDE SEQUENCE [LARGE SCALE GENOMIC DNA]</scope>
</reference>
<dbReference type="Proteomes" id="UP001054945">
    <property type="component" value="Unassembled WGS sequence"/>
</dbReference>
<organism evidence="1 2">
    <name type="scientific">Caerostris extrusa</name>
    <name type="common">Bark spider</name>
    <name type="synonym">Caerostris bankana</name>
    <dbReference type="NCBI Taxonomy" id="172846"/>
    <lineage>
        <taxon>Eukaryota</taxon>
        <taxon>Metazoa</taxon>
        <taxon>Ecdysozoa</taxon>
        <taxon>Arthropoda</taxon>
        <taxon>Chelicerata</taxon>
        <taxon>Arachnida</taxon>
        <taxon>Araneae</taxon>
        <taxon>Araneomorphae</taxon>
        <taxon>Entelegynae</taxon>
        <taxon>Araneoidea</taxon>
        <taxon>Araneidae</taxon>
        <taxon>Caerostris</taxon>
    </lineage>
</organism>
<protein>
    <submittedName>
        <fullName evidence="1">Uncharacterized protein</fullName>
    </submittedName>
</protein>
<gene>
    <name evidence="1" type="ORF">CEXT_62031</name>
</gene>
<keyword evidence="2" id="KW-1185">Reference proteome</keyword>
<name>A0AAV4RAL7_CAEEX</name>
<accession>A0AAV4RAL7</accession>
<dbReference type="EMBL" id="BPLR01007574">
    <property type="protein sequence ID" value="GIY18046.1"/>
    <property type="molecule type" value="Genomic_DNA"/>
</dbReference>
<sequence>MNLSIFQDNCKRRGNQLNGILTFLPLILGSNRYGTTHYSNCWQINSALQTVTLYSRQERECPLEKSLPLYLTGNGMSSTIITATLFDGNQRPLLQSFVYHYPGLFSSPLCSSASQESQETERIKIANELVNVSRQLQASRQPAKRDSGISPTYSRSNRYGTHRAKSLADKFCFADSDTLFSPGKGMSSRIIIATLFDWRVARALRFHSTPFPPFFFFFTLENGF</sequence>